<keyword evidence="4" id="KW-1185">Reference proteome</keyword>
<gene>
    <name evidence="3" type="ORF">N780_05280</name>
</gene>
<name>A0A0A2UUD9_9BACI</name>
<proteinExistence type="predicted"/>
<comment type="caution">
    <text evidence="3">The sequence shown here is derived from an EMBL/GenBank/DDBJ whole genome shotgun (WGS) entry which is preliminary data.</text>
</comment>
<feature type="compositionally biased region" description="Basic and acidic residues" evidence="2">
    <location>
        <begin position="82"/>
        <end position="91"/>
    </location>
</feature>
<evidence type="ECO:0000313" key="4">
    <source>
        <dbReference type="Proteomes" id="UP000030153"/>
    </source>
</evidence>
<dbReference type="InterPro" id="IPR019076">
    <property type="entry name" value="Spore_lipoprot_YhcN/YlaJ-like"/>
</dbReference>
<dbReference type="RefSeq" id="WP_036785949.1">
    <property type="nucleotide sequence ID" value="NZ_AVBG01000013.1"/>
</dbReference>
<evidence type="ECO:0000256" key="2">
    <source>
        <dbReference type="SAM" id="MobiDB-lite"/>
    </source>
</evidence>
<organism evidence="3 4">
    <name type="scientific">Pontibacillus chungwhensis BH030062</name>
    <dbReference type="NCBI Taxonomy" id="1385513"/>
    <lineage>
        <taxon>Bacteria</taxon>
        <taxon>Bacillati</taxon>
        <taxon>Bacillota</taxon>
        <taxon>Bacilli</taxon>
        <taxon>Bacillales</taxon>
        <taxon>Bacillaceae</taxon>
        <taxon>Pontibacillus</taxon>
    </lineage>
</organism>
<dbReference type="Pfam" id="PF09580">
    <property type="entry name" value="Spore_YhcN_YlaJ"/>
    <property type="match status" value="1"/>
</dbReference>
<protein>
    <recommendedName>
        <fullName evidence="5">Sporulation protein</fullName>
    </recommendedName>
</protein>
<feature type="region of interest" description="Disordered" evidence="2">
    <location>
        <begin position="59"/>
        <end position="91"/>
    </location>
</feature>
<dbReference type="GO" id="GO:0030435">
    <property type="term" value="P:sporulation resulting in formation of a cellular spore"/>
    <property type="evidence" value="ECO:0007669"/>
    <property type="project" value="InterPro"/>
</dbReference>
<evidence type="ECO:0008006" key="5">
    <source>
        <dbReference type="Google" id="ProtNLM"/>
    </source>
</evidence>
<sequence>MKIKLVGVTILSAAVLFGCSAEGDKESRMGTQGNNYDESAHNQQNYDAQKDGFNQVDYDNGPYNGQMNNGQDYGEENVGNEDTYKDDRDDNRRYSVADKVADKITADIDEVKRAYVLKTDRNAYVAVVKKGESTKELNDDLKKEISKAAKEADKDINNVFVSSNPDFFDMTGDYVRDVQNGEPVRGFFKEFGQMVDRIFPEAN</sequence>
<dbReference type="eggNOG" id="ENOG5032V70">
    <property type="taxonomic scope" value="Bacteria"/>
</dbReference>
<dbReference type="STRING" id="1385513.N780_05280"/>
<evidence type="ECO:0000256" key="1">
    <source>
        <dbReference type="SAM" id="Coils"/>
    </source>
</evidence>
<dbReference type="Proteomes" id="UP000030153">
    <property type="component" value="Unassembled WGS sequence"/>
</dbReference>
<dbReference type="NCBIfam" id="TIGR02898">
    <property type="entry name" value="spore_YhcN_YlaJ"/>
    <property type="match status" value="1"/>
</dbReference>
<keyword evidence="1" id="KW-0175">Coiled coil</keyword>
<accession>A0A0A2UUD9</accession>
<dbReference type="EMBL" id="AVBG01000013">
    <property type="protein sequence ID" value="KGP90333.1"/>
    <property type="molecule type" value="Genomic_DNA"/>
</dbReference>
<dbReference type="InterPro" id="IPR014247">
    <property type="entry name" value="Spore_lipoprot_YhcN/YlaJ"/>
</dbReference>
<evidence type="ECO:0000313" key="3">
    <source>
        <dbReference type="EMBL" id="KGP90333.1"/>
    </source>
</evidence>
<reference evidence="3 4" key="1">
    <citation type="submission" date="2013-08" db="EMBL/GenBank/DDBJ databases">
        <title>Genome of Pontibacillus chungwhensis.</title>
        <authorList>
            <person name="Wang Q."/>
            <person name="Wang G."/>
        </authorList>
    </citation>
    <scope>NUCLEOTIDE SEQUENCE [LARGE SCALE GENOMIC DNA]</scope>
    <source>
        <strain evidence="3 4">BH030062</strain>
    </source>
</reference>
<dbReference type="AlphaFoldDB" id="A0A0A2UUD9"/>
<dbReference type="PROSITE" id="PS51257">
    <property type="entry name" value="PROKAR_LIPOPROTEIN"/>
    <property type="match status" value="1"/>
</dbReference>
<feature type="coiled-coil region" evidence="1">
    <location>
        <begin position="131"/>
        <end position="158"/>
    </location>
</feature>